<dbReference type="PROSITE" id="PS51186">
    <property type="entry name" value="GNAT"/>
    <property type="match status" value="1"/>
</dbReference>
<dbReference type="InterPro" id="IPR000182">
    <property type="entry name" value="GNAT_dom"/>
</dbReference>
<dbReference type="PANTHER" id="PTHR43877:SF2">
    <property type="entry name" value="AMINOALKYLPHOSPHONATE N-ACETYLTRANSFERASE-RELATED"/>
    <property type="match status" value="1"/>
</dbReference>
<evidence type="ECO:0000259" key="3">
    <source>
        <dbReference type="PROSITE" id="PS51186"/>
    </source>
</evidence>
<evidence type="ECO:0000313" key="4">
    <source>
        <dbReference type="EMBL" id="MFD0739927.1"/>
    </source>
</evidence>
<name>A0ABW2YP56_9GAMM</name>
<dbReference type="InterPro" id="IPR016181">
    <property type="entry name" value="Acyl_CoA_acyltransferase"/>
</dbReference>
<dbReference type="CDD" id="cd04301">
    <property type="entry name" value="NAT_SF"/>
    <property type="match status" value="1"/>
</dbReference>
<organism evidence="4 5">
    <name type="scientific">Lysobacter koreensis</name>
    <dbReference type="NCBI Taxonomy" id="266122"/>
    <lineage>
        <taxon>Bacteria</taxon>
        <taxon>Pseudomonadati</taxon>
        <taxon>Pseudomonadota</taxon>
        <taxon>Gammaproteobacteria</taxon>
        <taxon>Lysobacterales</taxon>
        <taxon>Lysobacteraceae</taxon>
        <taxon>Lysobacter</taxon>
    </lineage>
</organism>
<dbReference type="InterPro" id="IPR050832">
    <property type="entry name" value="Bact_Acetyltransf"/>
</dbReference>
<evidence type="ECO:0000256" key="1">
    <source>
        <dbReference type="ARBA" id="ARBA00022679"/>
    </source>
</evidence>
<sequence length="153" mass="16721">MNVEILDPLEAAAQALIARLDEHLAALYDFAINHAASVQSMELPSVRFLGAYVDGELIGCGAVRTVEGDCTYGEIKKVFVTEEHRGHGHSKAIVRELEAHLRRTGVRVARLATGIRQPEAISLYASLGYVRRPPFAAQTADSSTVYMEKQLDA</sequence>
<keyword evidence="5" id="KW-1185">Reference proteome</keyword>
<gene>
    <name evidence="4" type="ORF">ACFQZQ_11640</name>
</gene>
<dbReference type="EC" id="2.3.-.-" evidence="4"/>
<evidence type="ECO:0000313" key="5">
    <source>
        <dbReference type="Proteomes" id="UP001597090"/>
    </source>
</evidence>
<dbReference type="PANTHER" id="PTHR43877">
    <property type="entry name" value="AMINOALKYLPHOSPHONATE N-ACETYLTRANSFERASE-RELATED-RELATED"/>
    <property type="match status" value="1"/>
</dbReference>
<reference evidence="5" key="1">
    <citation type="journal article" date="2019" name="Int. J. Syst. Evol. Microbiol.">
        <title>The Global Catalogue of Microorganisms (GCM) 10K type strain sequencing project: providing services to taxonomists for standard genome sequencing and annotation.</title>
        <authorList>
            <consortium name="The Broad Institute Genomics Platform"/>
            <consortium name="The Broad Institute Genome Sequencing Center for Infectious Disease"/>
            <person name="Wu L."/>
            <person name="Ma J."/>
        </authorList>
    </citation>
    <scope>NUCLEOTIDE SEQUENCE [LARGE SCALE GENOMIC DNA]</scope>
    <source>
        <strain evidence="5">CCUG 55491</strain>
    </source>
</reference>
<comment type="caution">
    <text evidence="4">The sequence shown here is derived from an EMBL/GenBank/DDBJ whole genome shotgun (WGS) entry which is preliminary data.</text>
</comment>
<dbReference type="Proteomes" id="UP001597090">
    <property type="component" value="Unassembled WGS sequence"/>
</dbReference>
<dbReference type="Gene3D" id="3.40.630.30">
    <property type="match status" value="1"/>
</dbReference>
<feature type="domain" description="N-acetyltransferase" evidence="3">
    <location>
        <begin position="3"/>
        <end position="152"/>
    </location>
</feature>
<dbReference type="Pfam" id="PF00583">
    <property type="entry name" value="Acetyltransf_1"/>
    <property type="match status" value="1"/>
</dbReference>
<accession>A0ABW2YP56</accession>
<dbReference type="RefSeq" id="WP_386812966.1">
    <property type="nucleotide sequence ID" value="NZ_JBHTIH010000006.1"/>
</dbReference>
<protein>
    <submittedName>
        <fullName evidence="4">GNAT family N-acetyltransferase</fullName>
        <ecNumber evidence="4">2.3.-.-</ecNumber>
    </submittedName>
</protein>
<dbReference type="GO" id="GO:0016746">
    <property type="term" value="F:acyltransferase activity"/>
    <property type="evidence" value="ECO:0007669"/>
    <property type="project" value="UniProtKB-KW"/>
</dbReference>
<keyword evidence="1 4" id="KW-0808">Transferase</keyword>
<dbReference type="SUPFAM" id="SSF55729">
    <property type="entry name" value="Acyl-CoA N-acyltransferases (Nat)"/>
    <property type="match status" value="1"/>
</dbReference>
<keyword evidence="2 4" id="KW-0012">Acyltransferase</keyword>
<dbReference type="EMBL" id="JBHTIH010000006">
    <property type="protein sequence ID" value="MFD0739927.1"/>
    <property type="molecule type" value="Genomic_DNA"/>
</dbReference>
<evidence type="ECO:0000256" key="2">
    <source>
        <dbReference type="ARBA" id="ARBA00023315"/>
    </source>
</evidence>
<proteinExistence type="predicted"/>